<evidence type="ECO:0000256" key="1">
    <source>
        <dbReference type="ARBA" id="ARBA00008045"/>
    </source>
</evidence>
<comment type="similarity">
    <text evidence="1">Belongs to the prefoldin subunit beta family.</text>
</comment>
<dbReference type="Pfam" id="PF01920">
    <property type="entry name" value="Prefoldin_2"/>
    <property type="match status" value="1"/>
</dbReference>
<evidence type="ECO:0000313" key="5">
    <source>
        <dbReference type="Proteomes" id="UP001439008"/>
    </source>
</evidence>
<evidence type="ECO:0000256" key="3">
    <source>
        <dbReference type="SAM" id="Coils"/>
    </source>
</evidence>
<dbReference type="InterPro" id="IPR002777">
    <property type="entry name" value="PFD_beta-like"/>
</dbReference>
<accession>A0ABV2AMR6</accession>
<dbReference type="PANTHER" id="PTHR21431:SF0">
    <property type="entry name" value="PREFOLDIN SUBUNIT 6"/>
    <property type="match status" value="1"/>
</dbReference>
<organism evidence="4 5">
    <name type="scientific">Bonamia ostreae</name>
    <dbReference type="NCBI Taxonomy" id="126728"/>
    <lineage>
        <taxon>Eukaryota</taxon>
        <taxon>Sar</taxon>
        <taxon>Rhizaria</taxon>
        <taxon>Endomyxa</taxon>
        <taxon>Ascetosporea</taxon>
        <taxon>Haplosporida</taxon>
        <taxon>Bonamia</taxon>
    </lineage>
</organism>
<name>A0ABV2AMR6_9EUKA</name>
<evidence type="ECO:0000313" key="4">
    <source>
        <dbReference type="EMBL" id="MES1920956.1"/>
    </source>
</evidence>
<dbReference type="PANTHER" id="PTHR21431">
    <property type="entry name" value="PREFOLDIN SUBUNIT 6"/>
    <property type="match status" value="1"/>
</dbReference>
<reference evidence="4 5" key="1">
    <citation type="journal article" date="2024" name="BMC Biol.">
        <title>Comparative genomics of Ascetosporea gives new insight into the evolutionary basis for animal parasitism in Rhizaria.</title>
        <authorList>
            <person name="Hiltunen Thoren M."/>
            <person name="Onut-Brannstrom I."/>
            <person name="Alfjorden A."/>
            <person name="Peckova H."/>
            <person name="Swords F."/>
            <person name="Hooper C."/>
            <person name="Holzer A.S."/>
            <person name="Bass D."/>
            <person name="Burki F."/>
        </authorList>
    </citation>
    <scope>NUCLEOTIDE SEQUENCE [LARGE SCALE GENOMIC DNA]</scope>
    <source>
        <strain evidence="4">20-A016</strain>
    </source>
</reference>
<comment type="caution">
    <text evidence="4">The sequence shown here is derived from an EMBL/GenBank/DDBJ whole genome shotgun (WGS) entry which is preliminary data.</text>
</comment>
<gene>
    <name evidence="4" type="primary">YKE2</name>
    <name evidence="4" type="ORF">MHBO_002557</name>
</gene>
<dbReference type="InterPro" id="IPR009053">
    <property type="entry name" value="Prefoldin"/>
</dbReference>
<evidence type="ECO:0000256" key="2">
    <source>
        <dbReference type="ARBA" id="ARBA00023186"/>
    </source>
</evidence>
<dbReference type="Proteomes" id="UP001439008">
    <property type="component" value="Unassembled WGS sequence"/>
</dbReference>
<feature type="coiled-coil region" evidence="3">
    <location>
        <begin position="64"/>
        <end position="91"/>
    </location>
</feature>
<dbReference type="SUPFAM" id="SSF46579">
    <property type="entry name" value="Prefoldin"/>
    <property type="match status" value="1"/>
</dbReference>
<keyword evidence="2" id="KW-0143">Chaperone</keyword>
<protein>
    <submittedName>
        <fullName evidence="4">Prefoldin subunit 6</fullName>
    </submittedName>
</protein>
<keyword evidence="3" id="KW-0175">Coiled coil</keyword>
<proteinExistence type="inferred from homology"/>
<keyword evidence="5" id="KW-1185">Reference proteome</keyword>
<dbReference type="EMBL" id="JBDODL010000977">
    <property type="protein sequence ID" value="MES1920956.1"/>
    <property type="molecule type" value="Genomic_DNA"/>
</dbReference>
<dbReference type="Gene3D" id="1.10.287.370">
    <property type="match status" value="1"/>
</dbReference>
<sequence length="127" mass="14897">MATKQNKLIKKYDEILQQKLVLKNQEESINEYEHIISENKLAMREIKLNKHKAIYKQYGAVLVKQDEDVSVENLEKRINFIETEMKKLVTKINENVNKTKILERDFSEFRANLASGSKLNSADKNEI</sequence>